<evidence type="ECO:0000313" key="1">
    <source>
        <dbReference type="EMBL" id="DAE25100.1"/>
    </source>
</evidence>
<sequence>MVYSAFPQHGVVDAKPNPNPNPYSVVFGTLKQFSALKSLTALSKAILF</sequence>
<protein>
    <submittedName>
        <fullName evidence="1">Uncharacterized protein</fullName>
    </submittedName>
</protein>
<organism evidence="1">
    <name type="scientific">Siphoviridae sp. ct4Am4</name>
    <dbReference type="NCBI Taxonomy" id="2826287"/>
    <lineage>
        <taxon>Viruses</taxon>
        <taxon>Duplodnaviria</taxon>
        <taxon>Heunggongvirae</taxon>
        <taxon>Uroviricota</taxon>
        <taxon>Caudoviricetes</taxon>
    </lineage>
</organism>
<name>A0A8S5R2D9_9CAUD</name>
<proteinExistence type="predicted"/>
<dbReference type="EMBL" id="BK015792">
    <property type="protein sequence ID" value="DAE25100.1"/>
    <property type="molecule type" value="Genomic_DNA"/>
</dbReference>
<reference evidence="1" key="1">
    <citation type="journal article" date="2021" name="Proc. Natl. Acad. Sci. U.S.A.">
        <title>A Catalog of Tens of Thousands of Viruses from Human Metagenomes Reveals Hidden Associations with Chronic Diseases.</title>
        <authorList>
            <person name="Tisza M.J."/>
            <person name="Buck C.B."/>
        </authorList>
    </citation>
    <scope>NUCLEOTIDE SEQUENCE</scope>
    <source>
        <strain evidence="1">Ct4Am4</strain>
    </source>
</reference>
<accession>A0A8S5R2D9</accession>